<dbReference type="HOGENOM" id="CLU_007316_1_0_1"/>
<dbReference type="PANTHER" id="PTHR46481:SF10">
    <property type="entry name" value="ZINC FINGER BED DOMAIN-CONTAINING PROTEIN 39"/>
    <property type="match status" value="1"/>
</dbReference>
<dbReference type="InterPro" id="IPR052035">
    <property type="entry name" value="ZnF_BED_domain_contain"/>
</dbReference>
<organism evidence="10">
    <name type="scientific">Schizophyllum commune (strain H4-8 / FGSC 9210)</name>
    <name type="common">Split gill fungus</name>
    <dbReference type="NCBI Taxonomy" id="578458"/>
    <lineage>
        <taxon>Eukaryota</taxon>
        <taxon>Fungi</taxon>
        <taxon>Dikarya</taxon>
        <taxon>Basidiomycota</taxon>
        <taxon>Agaricomycotina</taxon>
        <taxon>Agaricomycetes</taxon>
        <taxon>Agaricomycetidae</taxon>
        <taxon>Agaricales</taxon>
        <taxon>Schizophyllaceae</taxon>
        <taxon>Schizophyllum</taxon>
    </lineage>
</organism>
<dbReference type="InParanoid" id="D8PMM5"/>
<dbReference type="VEuPathDB" id="FungiDB:SCHCODRAFT_02173469"/>
<feature type="domain" description="HAT C-terminal dimerisation" evidence="8">
    <location>
        <begin position="751"/>
        <end position="813"/>
    </location>
</feature>
<proteinExistence type="predicted"/>
<protein>
    <recommendedName>
        <fullName evidence="11">DUF659 domain-containing protein</fullName>
    </recommendedName>
</protein>
<feature type="region of interest" description="Disordered" evidence="6">
    <location>
        <begin position="838"/>
        <end position="861"/>
    </location>
</feature>
<evidence type="ECO:0000256" key="6">
    <source>
        <dbReference type="SAM" id="MobiDB-lite"/>
    </source>
</evidence>
<comment type="subcellular location">
    <subcellularLocation>
        <location evidence="1">Nucleus</location>
    </subcellularLocation>
</comment>
<dbReference type="SUPFAM" id="SSF53098">
    <property type="entry name" value="Ribonuclease H-like"/>
    <property type="match status" value="1"/>
</dbReference>
<dbReference type="Pfam" id="PF04937">
    <property type="entry name" value="DUF659"/>
    <property type="match status" value="1"/>
</dbReference>
<dbReference type="OMA" id="LEWWIRS"/>
<keyword evidence="3" id="KW-0863">Zinc-finger</keyword>
<feature type="region of interest" description="Disordered" evidence="6">
    <location>
        <begin position="183"/>
        <end position="235"/>
    </location>
</feature>
<dbReference type="InterPro" id="IPR012337">
    <property type="entry name" value="RNaseH-like_sf"/>
</dbReference>
<feature type="compositionally biased region" description="Polar residues" evidence="6">
    <location>
        <begin position="183"/>
        <end position="194"/>
    </location>
</feature>
<dbReference type="EMBL" id="GL377302">
    <property type="protein sequence ID" value="EFJ03516.1"/>
    <property type="molecule type" value="Genomic_DNA"/>
</dbReference>
<evidence type="ECO:0000259" key="8">
    <source>
        <dbReference type="Pfam" id="PF05699"/>
    </source>
</evidence>
<dbReference type="Proteomes" id="UP000007431">
    <property type="component" value="Unassembled WGS sequence"/>
</dbReference>
<dbReference type="Pfam" id="PF05699">
    <property type="entry name" value="Dimer_Tnp_hAT"/>
    <property type="match status" value="1"/>
</dbReference>
<evidence type="ECO:0000256" key="1">
    <source>
        <dbReference type="ARBA" id="ARBA00004123"/>
    </source>
</evidence>
<keyword evidence="5" id="KW-0539">Nucleus</keyword>
<evidence type="ECO:0000256" key="3">
    <source>
        <dbReference type="ARBA" id="ARBA00022771"/>
    </source>
</evidence>
<dbReference type="GO" id="GO:0008270">
    <property type="term" value="F:zinc ion binding"/>
    <property type="evidence" value="ECO:0007669"/>
    <property type="project" value="UniProtKB-KW"/>
</dbReference>
<keyword evidence="4" id="KW-0862">Zinc</keyword>
<evidence type="ECO:0000313" key="9">
    <source>
        <dbReference type="EMBL" id="EFJ03516.1"/>
    </source>
</evidence>
<dbReference type="eggNOG" id="ENOG502RSDU">
    <property type="taxonomic scope" value="Eukaryota"/>
</dbReference>
<keyword evidence="2" id="KW-0479">Metal-binding</keyword>
<dbReference type="InterPro" id="IPR007021">
    <property type="entry name" value="DUF659"/>
</dbReference>
<feature type="compositionally biased region" description="Low complexity" evidence="6">
    <location>
        <begin position="195"/>
        <end position="223"/>
    </location>
</feature>
<evidence type="ECO:0000256" key="5">
    <source>
        <dbReference type="ARBA" id="ARBA00023242"/>
    </source>
</evidence>
<name>D8PMM5_SCHCM</name>
<keyword evidence="10" id="KW-1185">Reference proteome</keyword>
<feature type="compositionally biased region" description="Pro residues" evidence="6">
    <location>
        <begin position="849"/>
        <end position="858"/>
    </location>
</feature>
<feature type="non-terminal residue" evidence="9">
    <location>
        <position position="989"/>
    </location>
</feature>
<feature type="domain" description="DUF659" evidence="7">
    <location>
        <begin position="344"/>
        <end position="479"/>
    </location>
</feature>
<evidence type="ECO:0008006" key="11">
    <source>
        <dbReference type="Google" id="ProtNLM"/>
    </source>
</evidence>
<accession>D8PMM5</accession>
<reference evidence="9 10" key="1">
    <citation type="journal article" date="2010" name="Nat. Biotechnol.">
        <title>Genome sequence of the model mushroom Schizophyllum commune.</title>
        <authorList>
            <person name="Ohm R.A."/>
            <person name="de Jong J.F."/>
            <person name="Lugones L.G."/>
            <person name="Aerts A."/>
            <person name="Kothe E."/>
            <person name="Stajich J.E."/>
            <person name="de Vries R.P."/>
            <person name="Record E."/>
            <person name="Levasseur A."/>
            <person name="Baker S.E."/>
            <person name="Bartholomew K.A."/>
            <person name="Coutinho P.M."/>
            <person name="Erdmann S."/>
            <person name="Fowler T.J."/>
            <person name="Gathman A.C."/>
            <person name="Lombard V."/>
            <person name="Henrissat B."/>
            <person name="Knabe N."/>
            <person name="Kuees U."/>
            <person name="Lilly W.W."/>
            <person name="Lindquist E."/>
            <person name="Lucas S."/>
            <person name="Magnuson J.K."/>
            <person name="Piumi F."/>
            <person name="Raudaskoski M."/>
            <person name="Salamov A."/>
            <person name="Schmutz J."/>
            <person name="Schwarze F.W.M.R."/>
            <person name="vanKuyk P.A."/>
            <person name="Horton J.S."/>
            <person name="Grigoriev I.V."/>
            <person name="Woesten H.A.B."/>
        </authorList>
    </citation>
    <scope>NUCLEOTIDE SEQUENCE [LARGE SCALE GENOMIC DNA]</scope>
    <source>
        <strain evidence="10">H4-8 / FGSC 9210</strain>
    </source>
</reference>
<dbReference type="PANTHER" id="PTHR46481">
    <property type="entry name" value="ZINC FINGER BED DOMAIN-CONTAINING PROTEIN 4"/>
    <property type="match status" value="1"/>
</dbReference>
<dbReference type="InterPro" id="IPR008906">
    <property type="entry name" value="HATC_C_dom"/>
</dbReference>
<evidence type="ECO:0000256" key="2">
    <source>
        <dbReference type="ARBA" id="ARBA00022723"/>
    </source>
</evidence>
<dbReference type="AlphaFoldDB" id="D8PMM5"/>
<sequence length="989" mass="109658">MSNRIYWRQYFHDPPGYKPGATRDSELFQSNKLRIYCRQCLAHHVAIEKQADVTQVASGARQTARTEEEIQHWLWTLNAAGKTSVGSTVGRYGSIRSDRTTIVNHLLHCPYQSSVVRMLAGEDKATGLKCSNEYLEMRRQQLQAQDAQQPTAASFAPSGFLCAPAPQPPPPISVSSLGPTVSLNSPVPSQTNVTSAAMSGASDSASHVFPASPTPSAMSSASSGDHYAPDFSHSPSPLTPGAAAASFLAHSSYNRLQHSTSMPNMQGPTLPLPPVPMPIPAPAPAPPPLFDPKKFMVMFSPKEQEMFEEWIVDLTASCGFQLSWVDNPVWIRGLAMFLPGARNPSRHQLVRSLLPAAIDRVHKRMRAETQGKSGTLQEDGWTGVDGRYLLAFMITVDGKVYTVRVHDGTSEPRSAEHLAELLEAAVKECKEKYGVDVIAICTDASGESRKARSILAKRFPGLVLPDCYAHQIQLVVGDYFDSDSDVAASSTQAEELITWLRSKSLLLGLIRQFQLDAKPPPPTVLTIIRACLTRWTSHYLAFSRLLQLRKVIENVIAKDKYDAEQLGGKSCIIKGKKEAKEKAKKMIALINSGEFWHDVLRMTVMTEPLAIASNITQSTHCTLDSVLLTLGRLVILYNSQKMQETDAHGSKAIIASIETRWSKCDQIVFIIAIILNPFYRTAPFCSRMTIPNNIYPLVKKLYIRFFGGDSAPASLYNELISYLNNANFYASLPDFVESLRADALAERRLPDPTVIWKGFTSATSSPAPLVRLALHIHSMTANSASCERLFSTFGNILTKRRNRLGKDTLERLAELKMHIRDEHTRDKELKPRLKRHFEQHESADRGLAAPPPRPPLLPEAPDAADDLLPYDDVPITASRQNRGGQFSSMVEAFQQAGRNDEDDAFEDLPWQSDSAVTSICDLFDFTKKGWTTLLENDAKRSLDEELELHNLLDLDAAGEEDEEDVFDVDETVEDVLGFSGMEERLVPRM</sequence>
<evidence type="ECO:0000256" key="4">
    <source>
        <dbReference type="ARBA" id="ARBA00022833"/>
    </source>
</evidence>
<evidence type="ECO:0000259" key="7">
    <source>
        <dbReference type="Pfam" id="PF04937"/>
    </source>
</evidence>
<evidence type="ECO:0000313" key="10">
    <source>
        <dbReference type="Proteomes" id="UP000007431"/>
    </source>
</evidence>
<dbReference type="GO" id="GO:0046983">
    <property type="term" value="F:protein dimerization activity"/>
    <property type="evidence" value="ECO:0007669"/>
    <property type="project" value="InterPro"/>
</dbReference>
<gene>
    <name evidence="9" type="ORF">SCHCODRAFT_103557</name>
</gene>
<dbReference type="GO" id="GO:0005634">
    <property type="term" value="C:nucleus"/>
    <property type="evidence" value="ECO:0007669"/>
    <property type="project" value="UniProtKB-SubCell"/>
</dbReference>
<dbReference type="VEuPathDB" id="FungiDB:SCHCODRAFT_02613114"/>